<evidence type="ECO:0000256" key="13">
    <source>
        <dbReference type="PROSITE-ProRule" id="PRU00076"/>
    </source>
</evidence>
<dbReference type="FunFam" id="1.20.1070.10:FF:000054">
    <property type="entry name" value="Adhesion G protein-coupled receptor E3"/>
    <property type="match status" value="1"/>
</dbReference>
<dbReference type="PROSITE" id="PS50026">
    <property type="entry name" value="EGF_3"/>
    <property type="match status" value="6"/>
</dbReference>
<evidence type="ECO:0000256" key="7">
    <source>
        <dbReference type="ARBA" id="ARBA00022737"/>
    </source>
</evidence>
<evidence type="ECO:0000256" key="14">
    <source>
        <dbReference type="SAM" id="Phobius"/>
    </source>
</evidence>
<feature type="non-terminal residue" evidence="17">
    <location>
        <position position="1"/>
    </location>
</feature>
<feature type="transmembrane region" description="Helical" evidence="14">
    <location>
        <begin position="480"/>
        <end position="503"/>
    </location>
</feature>
<keyword evidence="6" id="KW-0732">Signal</keyword>
<evidence type="ECO:0000256" key="10">
    <source>
        <dbReference type="ARBA" id="ARBA00023136"/>
    </source>
</evidence>
<comment type="subcellular location">
    <subcellularLocation>
        <location evidence="1">Cell membrane</location>
        <topology evidence="1">Multi-pass membrane protein</topology>
    </subcellularLocation>
</comment>
<dbReference type="FunFam" id="2.10.25.10:FF:000243">
    <property type="entry name" value="Adhesion G protein-coupled receptor E1"/>
    <property type="match status" value="1"/>
</dbReference>
<keyword evidence="10 14" id="KW-0472">Membrane</keyword>
<dbReference type="InterPro" id="IPR001881">
    <property type="entry name" value="EGF-like_Ca-bd_dom"/>
</dbReference>
<evidence type="ECO:0000256" key="6">
    <source>
        <dbReference type="ARBA" id="ARBA00022729"/>
    </source>
</evidence>
<evidence type="ECO:0000256" key="3">
    <source>
        <dbReference type="ARBA" id="ARBA00022475"/>
    </source>
</evidence>
<feature type="disulfide bond" evidence="13">
    <location>
        <begin position="155"/>
        <end position="165"/>
    </location>
</feature>
<feature type="transmembrane region" description="Helical" evidence="14">
    <location>
        <begin position="580"/>
        <end position="603"/>
    </location>
</feature>
<dbReference type="GO" id="GO:0004930">
    <property type="term" value="F:G protein-coupled receptor activity"/>
    <property type="evidence" value="ECO:0007669"/>
    <property type="project" value="InterPro"/>
</dbReference>
<dbReference type="FunFam" id="2.10.25.10:FF:000812">
    <property type="entry name" value="adhesion G protein-coupled receptor E1"/>
    <property type="match status" value="1"/>
</dbReference>
<dbReference type="PROSITE" id="PS00650">
    <property type="entry name" value="G_PROTEIN_RECEP_F2_2"/>
    <property type="match status" value="1"/>
</dbReference>
<feature type="transmembrane region" description="Helical" evidence="14">
    <location>
        <begin position="1089"/>
        <end position="1114"/>
    </location>
</feature>
<dbReference type="InterPro" id="IPR000742">
    <property type="entry name" value="EGF"/>
</dbReference>
<dbReference type="SUPFAM" id="SSF57196">
    <property type="entry name" value="EGF/Laminin"/>
    <property type="match status" value="6"/>
</dbReference>
<dbReference type="InterPro" id="IPR018097">
    <property type="entry name" value="EGF_Ca-bd_CS"/>
</dbReference>
<keyword evidence="18" id="KW-1185">Reference proteome</keyword>
<evidence type="ECO:0000256" key="1">
    <source>
        <dbReference type="ARBA" id="ARBA00004651"/>
    </source>
</evidence>
<keyword evidence="7" id="KW-0677">Repeat</keyword>
<dbReference type="InterPro" id="IPR017981">
    <property type="entry name" value="GPCR_2-like_7TM"/>
</dbReference>
<dbReference type="InterPro" id="IPR049883">
    <property type="entry name" value="NOTCH1_EGF-like"/>
</dbReference>
<dbReference type="Gene3D" id="1.20.1070.10">
    <property type="entry name" value="Rhodopsin 7-helix transmembrane proteins"/>
    <property type="match status" value="3"/>
</dbReference>
<feature type="domain" description="EGF-like" evidence="15">
    <location>
        <begin position="52"/>
        <end position="89"/>
    </location>
</feature>
<comment type="caution">
    <text evidence="13">Lacks conserved residue(s) required for the propagation of feature annotation.</text>
</comment>
<dbReference type="FunFam" id="2.10.25.10:FF:000750">
    <property type="entry name" value="Putative adhesion G protein-coupled receptor E4P"/>
    <property type="match status" value="1"/>
</dbReference>
<dbReference type="InterPro" id="IPR000832">
    <property type="entry name" value="GPCR_2_secretin-like"/>
</dbReference>
<feature type="domain" description="EGF-like" evidence="15">
    <location>
        <begin position="151"/>
        <end position="186"/>
    </location>
</feature>
<evidence type="ECO:0000256" key="8">
    <source>
        <dbReference type="ARBA" id="ARBA00022837"/>
    </source>
</evidence>
<dbReference type="PROSITE" id="PS50261">
    <property type="entry name" value="G_PROTEIN_RECEP_F2_4"/>
    <property type="match status" value="2"/>
</dbReference>
<feature type="transmembrane region" description="Helical" evidence="14">
    <location>
        <begin position="942"/>
        <end position="965"/>
    </location>
</feature>
<protein>
    <recommendedName>
        <fullName evidence="19">Adhesion G protein-coupled receptor E4</fullName>
    </recommendedName>
</protein>
<evidence type="ECO:0000259" key="15">
    <source>
        <dbReference type="PROSITE" id="PS50026"/>
    </source>
</evidence>
<evidence type="ECO:0008006" key="19">
    <source>
        <dbReference type="Google" id="ProtNLM"/>
    </source>
</evidence>
<feature type="domain" description="G-protein coupled receptors family 2 profile 2" evidence="16">
    <location>
        <begin position="472"/>
        <end position="536"/>
    </location>
</feature>
<dbReference type="PROSITE" id="PS00010">
    <property type="entry name" value="ASX_HYDROXYL"/>
    <property type="match status" value="6"/>
</dbReference>
<evidence type="ECO:0000256" key="2">
    <source>
        <dbReference type="ARBA" id="ARBA00007343"/>
    </source>
</evidence>
<dbReference type="PROSITE" id="PS01187">
    <property type="entry name" value="EGF_CA"/>
    <property type="match status" value="3"/>
</dbReference>
<comment type="caution">
    <text evidence="17">The sequence shown here is derived from an EMBL/GenBank/DDBJ whole genome shotgun (WGS) entry which is preliminary data.</text>
</comment>
<dbReference type="SUPFAM" id="SSF81321">
    <property type="entry name" value="Family A G protein-coupled receptor-like"/>
    <property type="match status" value="1"/>
</dbReference>
<feature type="transmembrane region" description="Helical" evidence="14">
    <location>
        <begin position="1135"/>
        <end position="1154"/>
    </location>
</feature>
<organism evidence="17 18">
    <name type="scientific">Ovis ammon polii</name>
    <dbReference type="NCBI Taxonomy" id="230172"/>
    <lineage>
        <taxon>Eukaryota</taxon>
        <taxon>Metazoa</taxon>
        <taxon>Chordata</taxon>
        <taxon>Craniata</taxon>
        <taxon>Vertebrata</taxon>
        <taxon>Euteleostomi</taxon>
        <taxon>Mammalia</taxon>
        <taxon>Eutheria</taxon>
        <taxon>Laurasiatheria</taxon>
        <taxon>Artiodactyla</taxon>
        <taxon>Ruminantia</taxon>
        <taxon>Pecora</taxon>
        <taxon>Bovidae</taxon>
        <taxon>Caprinae</taxon>
        <taxon>Ovis</taxon>
    </lineage>
</organism>
<evidence type="ECO:0000256" key="5">
    <source>
        <dbReference type="ARBA" id="ARBA00022692"/>
    </source>
</evidence>
<dbReference type="FunFam" id="2.10.25.10:FF:000453">
    <property type="entry name" value="Adhesion G protein-coupled receptor E1"/>
    <property type="match status" value="1"/>
</dbReference>
<dbReference type="GO" id="GO:0005886">
    <property type="term" value="C:plasma membrane"/>
    <property type="evidence" value="ECO:0007669"/>
    <property type="project" value="UniProtKB-SubCell"/>
</dbReference>
<dbReference type="Gene3D" id="2.10.25.10">
    <property type="entry name" value="Laminin"/>
    <property type="match status" value="7"/>
</dbReference>
<dbReference type="Pfam" id="PF07645">
    <property type="entry name" value="EGF_CA"/>
    <property type="match status" value="6"/>
</dbReference>
<evidence type="ECO:0000313" key="17">
    <source>
        <dbReference type="EMBL" id="KAI4541584.1"/>
    </source>
</evidence>
<feature type="transmembrane region" description="Helical" evidence="14">
    <location>
        <begin position="1050"/>
        <end position="1069"/>
    </location>
</feature>
<evidence type="ECO:0000256" key="4">
    <source>
        <dbReference type="ARBA" id="ARBA00022536"/>
    </source>
</evidence>
<keyword evidence="11 13" id="KW-1015">Disulfide bond</keyword>
<evidence type="ECO:0000256" key="11">
    <source>
        <dbReference type="ARBA" id="ARBA00023157"/>
    </source>
</evidence>
<keyword evidence="12" id="KW-0325">Glycoprotein</keyword>
<evidence type="ECO:0000256" key="9">
    <source>
        <dbReference type="ARBA" id="ARBA00022989"/>
    </source>
</evidence>
<keyword evidence="3" id="KW-1003">Cell membrane</keyword>
<dbReference type="FunFam" id="2.10.25.10:FF:000462">
    <property type="entry name" value="Adhesion G protein-coupled receptor E1"/>
    <property type="match status" value="1"/>
</dbReference>
<keyword evidence="8" id="KW-0106">Calcium</keyword>
<keyword evidence="4 13" id="KW-0245">EGF-like domain</keyword>
<dbReference type="FunFam" id="2.10.25.10:FF:000038">
    <property type="entry name" value="Fibrillin 2"/>
    <property type="match status" value="1"/>
</dbReference>
<comment type="similarity">
    <text evidence="2">Belongs to the G-protein coupled receptor 2 family. Adhesion G-protein coupled receptor (ADGR) subfamily.</text>
</comment>
<evidence type="ECO:0000313" key="18">
    <source>
        <dbReference type="Proteomes" id="UP001214576"/>
    </source>
</evidence>
<dbReference type="AlphaFoldDB" id="A0AAD4YBC2"/>
<evidence type="ECO:0000259" key="16">
    <source>
        <dbReference type="PROSITE" id="PS50261"/>
    </source>
</evidence>
<feature type="domain" description="EGF-like" evidence="15">
    <location>
        <begin position="101"/>
        <end position="142"/>
    </location>
</feature>
<keyword evidence="5 14" id="KW-0812">Transmembrane</keyword>
<dbReference type="PRINTS" id="PR00249">
    <property type="entry name" value="GPCRSECRETIN"/>
</dbReference>
<dbReference type="Proteomes" id="UP001214576">
    <property type="component" value="Unassembled WGS sequence"/>
</dbReference>
<feature type="transmembrane region" description="Helical" evidence="14">
    <location>
        <begin position="519"/>
        <end position="540"/>
    </location>
</feature>
<reference evidence="17" key="1">
    <citation type="submission" date="2022-03" db="EMBL/GenBank/DDBJ databases">
        <title>Genomic analyses of argali, domestic sheep and their hybrids provide insights into chromosomal evolution, heterosis and genetic basis of agronomic traits.</title>
        <authorList>
            <person name="Li M."/>
        </authorList>
    </citation>
    <scope>NUCLEOTIDE SEQUENCE</scope>
    <source>
        <strain evidence="17">CAU-MHL-2022a</strain>
        <tissue evidence="17">Skin</tissue>
    </source>
</reference>
<dbReference type="PANTHER" id="PTHR12011:SF473">
    <property type="entry name" value="ADHESION G PROTEIN-COUPLED RECEPTOR E4P-RELATED"/>
    <property type="match status" value="1"/>
</dbReference>
<dbReference type="GO" id="GO:0005509">
    <property type="term" value="F:calcium ion binding"/>
    <property type="evidence" value="ECO:0007669"/>
    <property type="project" value="InterPro"/>
</dbReference>
<dbReference type="PANTHER" id="PTHR12011">
    <property type="entry name" value="ADHESION G-PROTEIN COUPLED RECEPTOR"/>
    <property type="match status" value="1"/>
</dbReference>
<sequence length="1260" mass="139711">IDECSERAPTCGPNSICRNLPGRYECSCLTGFSSPTGNNWIPGKPGHFTCTDVDECANPRSCPEHSTCHNSLGSYSCVCNTGYESRNGKKNFQGPRETCEDVDECSRNSTLCGPNSVCTNIPGKYSCSCLPGFFSPGVWSPEKPEAFKCADVDECLDRCLFNGTCTNTPGSYFCTCHPGFAPSNGQLNSKDQKADCIDIDECLQDPTRCGPNSVCTNTLGSYSCGCIVGFHPNPEGSWKHGNFSCQRGIPFKCKDDVIGNNMQVQLCHMGAAVEPKYVSFCALMNNTLSVLDNVCKNKTTVVSLKNTAKKFASVIENTSKWSNFTKEETSTLATVLLESVQSTTLAAFLKPSANVSQTIQTKHLDIESKVIDKECTKENETFKLKAKGDEMKIWCSTIKESESTGINGVAFVSFVGMESILDERFLQDLQIPWANSKKKLKMNSRIVGGIITGGKKDGFSKPVIYTLENIKMGCALIAGFLHYLFLACFFWMLVEAVVLFLMVRNLKVVNYFSSRNIKMLYLCTFGYGLPGLVVAASAGLQPHGYGMYNRLLTFKAFAQIFILGCSWVLGIFQIGPVANIMAYLFTIINSLQGAFIFLIHCLLSRQVREEYRRCMARKTKPSSETQTSGIVLSSVPSTSKTWQLLQTSISISSFSSEKLPDWETSEDFHLVGLSVLLAPSGLEAKEAGVSCPPCPENANCLSGTCVCKDGFQFVSQKWFLKSVQKCEDIDECAERLAKCKQKAYCRNGIGNYYCSCVPHYPLFNWVASILTINHAECYEDANNETQVPGDVWKILRNNGSKNSIAKQVTQLLQRVELTIWNQSFVSPGKHEDSVLDIVYETKKCNETSEKTVLEAGNNTMDIDCPNAFKGTTRDRSAVALITYRSLGSVINGSFFSDRRGIKEVNLNSQVISGSIGVKEKVDLSKPVFLTFQHTQEDPVLTMITYVGLSLSLLCLLLAALTFLLCRSIQNTSTTLHLQLSICLFLAHLLFLVGIDQTEPEVLCKVVAGVLHYLYLAAFTWMFLEGLHLFLTVRNLKVANYTTAGRFKKRFMYPVGYGVPALIVAVSATVGHKNYGTYTHCWLKLDKGFIWSFMGPVALIILINLVFYFQVLWILRSKLSSLNKEVSTIQNTRVMTFKAISQLFILGCSWGLGFLLVEEVGETIGSIIAYMFTIINVLQGTLLFVVHCLLNHQVQMEFKKWFSGVRKGVETESSEVFRSATQTKMEKLEKSSEFFCKRDSASIQPPPGPHVVGISWFKTDN</sequence>
<feature type="domain" description="EGF-like" evidence="15">
    <location>
        <begin position="728"/>
        <end position="766"/>
    </location>
</feature>
<name>A0AAD4YBC2_OVIAM</name>
<dbReference type="GO" id="GO:0007166">
    <property type="term" value="P:cell surface receptor signaling pathway"/>
    <property type="evidence" value="ECO:0007669"/>
    <property type="project" value="InterPro"/>
</dbReference>
<proteinExistence type="inferred from homology"/>
<dbReference type="CDD" id="cd00054">
    <property type="entry name" value="EGF_CA"/>
    <property type="match status" value="6"/>
</dbReference>
<gene>
    <name evidence="17" type="ORF">MG293_008726</name>
</gene>
<keyword evidence="9 14" id="KW-1133">Transmembrane helix</keyword>
<dbReference type="Pfam" id="PF00002">
    <property type="entry name" value="7tm_2"/>
    <property type="match status" value="3"/>
</dbReference>
<feature type="domain" description="EGF-like" evidence="15">
    <location>
        <begin position="198"/>
        <end position="235"/>
    </location>
</feature>
<feature type="transmembrane region" description="Helical" evidence="14">
    <location>
        <begin position="1009"/>
        <end position="1030"/>
    </location>
</feature>
<feature type="transmembrane region" description="Helical" evidence="14">
    <location>
        <begin position="977"/>
        <end position="994"/>
    </location>
</feature>
<dbReference type="EMBL" id="JAKZEL010000008">
    <property type="protein sequence ID" value="KAI4541584.1"/>
    <property type="molecule type" value="Genomic_DNA"/>
</dbReference>
<dbReference type="InterPro" id="IPR017983">
    <property type="entry name" value="GPCR_2_secretin-like_CS"/>
</dbReference>
<dbReference type="GO" id="GO:0007189">
    <property type="term" value="P:adenylate cyclase-activating G protein-coupled receptor signaling pathway"/>
    <property type="evidence" value="ECO:0007669"/>
    <property type="project" value="TreeGrafter"/>
</dbReference>
<dbReference type="SMART" id="SM00181">
    <property type="entry name" value="EGF"/>
    <property type="match status" value="7"/>
</dbReference>
<evidence type="ECO:0000256" key="12">
    <source>
        <dbReference type="ARBA" id="ARBA00023180"/>
    </source>
</evidence>
<feature type="domain" description="G-protein coupled receptors family 2 profile 2" evidence="16">
    <location>
        <begin position="940"/>
        <end position="1190"/>
    </location>
</feature>
<feature type="transmembrane region" description="Helical" evidence="14">
    <location>
        <begin position="552"/>
        <end position="574"/>
    </location>
</feature>
<feature type="domain" description="EGF-like" evidence="15">
    <location>
        <begin position="1"/>
        <end position="38"/>
    </location>
</feature>
<feature type="transmembrane region" description="Helical" evidence="14">
    <location>
        <begin position="1166"/>
        <end position="1189"/>
    </location>
</feature>
<dbReference type="InterPro" id="IPR000152">
    <property type="entry name" value="EGF-type_Asp/Asn_hydroxyl_site"/>
</dbReference>
<dbReference type="SMART" id="SM00179">
    <property type="entry name" value="EGF_CA"/>
    <property type="match status" value="6"/>
</dbReference>
<accession>A0AAD4YBC2</accession>